<gene>
    <name evidence="3" type="ORF">HMPREF1062_00647</name>
</gene>
<evidence type="ECO:0000256" key="1">
    <source>
        <dbReference type="SAM" id="SignalP"/>
    </source>
</evidence>
<protein>
    <submittedName>
        <fullName evidence="3">RHS repeat-associated core domain-containing protein</fullName>
    </submittedName>
</protein>
<feature type="chain" id="PRO_5003724826" evidence="1">
    <location>
        <begin position="20"/>
        <end position="1075"/>
    </location>
</feature>
<dbReference type="InterPro" id="IPR050708">
    <property type="entry name" value="T6SS_VgrG/RHS"/>
</dbReference>
<evidence type="ECO:0000313" key="3">
    <source>
        <dbReference type="EMBL" id="EIY38008.1"/>
    </source>
</evidence>
<dbReference type="InterPro" id="IPR022385">
    <property type="entry name" value="Rhs_assc_core"/>
</dbReference>
<accession>I9R7K9</accession>
<keyword evidence="1" id="KW-0732">Signal</keyword>
<dbReference type="PANTHER" id="PTHR32305">
    <property type="match status" value="1"/>
</dbReference>
<reference evidence="3 4" key="1">
    <citation type="submission" date="2012-02" db="EMBL/GenBank/DDBJ databases">
        <title>The Genome Sequence of Bacteroides cellulosilyticus CL02T12C19.</title>
        <authorList>
            <consortium name="The Broad Institute Genome Sequencing Platform"/>
            <person name="Earl A."/>
            <person name="Ward D."/>
            <person name="Feldgarden M."/>
            <person name="Gevers D."/>
            <person name="Zitomersky N.L."/>
            <person name="Coyne M.J."/>
            <person name="Comstock L.E."/>
            <person name="Young S.K."/>
            <person name="Zeng Q."/>
            <person name="Gargeya S."/>
            <person name="Fitzgerald M."/>
            <person name="Haas B."/>
            <person name="Abouelleil A."/>
            <person name="Alvarado L."/>
            <person name="Arachchi H.M."/>
            <person name="Berlin A."/>
            <person name="Chapman S.B."/>
            <person name="Gearin G."/>
            <person name="Goldberg J."/>
            <person name="Griggs A."/>
            <person name="Gujja S."/>
            <person name="Hansen M."/>
            <person name="Heiman D."/>
            <person name="Howarth C."/>
            <person name="Larimer J."/>
            <person name="Lui A."/>
            <person name="MacDonald P.J.P."/>
            <person name="McCowen C."/>
            <person name="Montmayeur A."/>
            <person name="Murphy C."/>
            <person name="Neiman D."/>
            <person name="Pearson M."/>
            <person name="Priest M."/>
            <person name="Roberts A."/>
            <person name="Saif S."/>
            <person name="Shea T."/>
            <person name="Sisk P."/>
            <person name="Stolte C."/>
            <person name="Sykes S."/>
            <person name="Wortman J."/>
            <person name="Nusbaum C."/>
            <person name="Birren B."/>
        </authorList>
    </citation>
    <scope>NUCLEOTIDE SEQUENCE [LARGE SCALE GENOMIC DNA]</scope>
    <source>
        <strain evidence="3 4">CL02T12C19</strain>
    </source>
</reference>
<dbReference type="PANTHER" id="PTHR32305:SF15">
    <property type="entry name" value="PROTEIN RHSA-RELATED"/>
    <property type="match status" value="1"/>
</dbReference>
<dbReference type="Proteomes" id="UP000003741">
    <property type="component" value="Unassembled WGS sequence"/>
</dbReference>
<dbReference type="Pfam" id="PF20041">
    <property type="entry name" value="DUF6443"/>
    <property type="match status" value="1"/>
</dbReference>
<sequence>MKRLYILISFLCLIGAATAQNSNQNYVVTRTMLNESSSSYLDVVKYYDGLGRLCQTVHNQVTPQKNNLLDLSEYDESGRDVKDWLPVYSSSAYLSASAFSSTASGNYGSTARPFNQSVYEASPSDRLVAQYGPGSKWSDKPMTTDYMLNGSSEALSCVHYSVNGSTLVNGGSYATGELYVVRTQDEDGNTASQFTDKQGHTVLVSQLNGTVRHDTYYVYDDYGNLCYVLPPAMDGNISTTSLNLYAYQYKYDRRNRCVWKKLPGADAVSYVYDLNDRLVFSQDGNQKSRGKWMFYLYDDLSRLVVQGECANTNTSTASARSVACTRVNTATGLGNSGYSSDFALTAPVVYLVNYYDNYDFRTLPGFNNSFFSAETVSAKGYLSGSVITVLGSDTKLYSANYYDKKGRVTKTVSSNLLSGYETTTTIYTFTGKPASVKHVHMAAGKTTQMEINTYTYDHAERLTKVEHSLNGVKVTLAANTYDELGRLSGKSLHGSASNKLAYAYNIRNWIESISSGGLFNISLYYGYNGNVSRMVCRCPGDNKTYGYNFAYDNLSRLTSAQSLIGGIITLGYATNYSYDKNGNLLHLRRGGQTGLSGTGIIDNLSFTLNGNQLKAVNDDATATASNGFEFKDGAKLATEYMYDANGSLIKDLNKGIEIQYNLLNLPSQVKFSDGSTITYTYGADGVKLRTVHKIGGVTTTTDYCDNVIYENGTAKQLLTEEGYVSLSDKKYHYYLKDHQGNNRVVTDQAGGMEEANYYYPFGGVFLSNGNDVQAYKYNGKELDTKKGLNWYDYGAREYDAVLGRFTTMDPASESYYSTSPYAYCGNNPVNRIDPTGADWYEDKDGNLYWQEGHGELEGYTRLGTSVSIQLGKNSYLNAYQNAGIIANQAVSAFDLIAMSPKLQNQFLGDNSPLSETSKSELFNGLIGREMDAIARPIGEFLVWNGAGELAGPLIGKTVSWAWGQFAGLFAGKGYESFSAFKKAYGAAGQGMAWHHIVEQNADNIAKFGAEKIHNTKNLIKLPHGKGSIHANISGYYSSKQKFTNGLTVREWLKMQSYAEQYKFGISKLKEFGWKP</sequence>
<dbReference type="Gene3D" id="2.180.10.10">
    <property type="entry name" value="RHS repeat-associated core"/>
    <property type="match status" value="1"/>
</dbReference>
<feature type="signal peptide" evidence="1">
    <location>
        <begin position="1"/>
        <end position="19"/>
    </location>
</feature>
<evidence type="ECO:0000259" key="2">
    <source>
        <dbReference type="Pfam" id="PF20041"/>
    </source>
</evidence>
<keyword evidence="4" id="KW-1185">Reference proteome</keyword>
<dbReference type="PATRIC" id="fig|997874.3.peg.656"/>
<organism evidence="3 4">
    <name type="scientific">Bacteroides cellulosilyticus CL02T12C19</name>
    <dbReference type="NCBI Taxonomy" id="997874"/>
    <lineage>
        <taxon>Bacteria</taxon>
        <taxon>Pseudomonadati</taxon>
        <taxon>Bacteroidota</taxon>
        <taxon>Bacteroidia</taxon>
        <taxon>Bacteroidales</taxon>
        <taxon>Bacteroidaceae</taxon>
        <taxon>Bacteroides</taxon>
    </lineage>
</organism>
<dbReference type="AlphaFoldDB" id="I9R7K9"/>
<dbReference type="NCBIfam" id="TIGR03696">
    <property type="entry name" value="Rhs_assc_core"/>
    <property type="match status" value="1"/>
</dbReference>
<comment type="caution">
    <text evidence="3">The sequence shown here is derived from an EMBL/GenBank/DDBJ whole genome shotgun (WGS) entry which is preliminary data.</text>
</comment>
<name>I9R7K9_9BACE</name>
<dbReference type="InterPro" id="IPR045619">
    <property type="entry name" value="DUF6443"/>
</dbReference>
<dbReference type="HOGENOM" id="CLU_004466_0_0_10"/>
<dbReference type="EMBL" id="AGXG01000010">
    <property type="protein sequence ID" value="EIY38008.1"/>
    <property type="molecule type" value="Genomic_DNA"/>
</dbReference>
<evidence type="ECO:0000313" key="4">
    <source>
        <dbReference type="Proteomes" id="UP000003741"/>
    </source>
</evidence>
<feature type="domain" description="DUF6443" evidence="2">
    <location>
        <begin position="29"/>
        <end position="141"/>
    </location>
</feature>
<dbReference type="RefSeq" id="WP_007215618.1">
    <property type="nucleotide sequence ID" value="NZ_JH724085.1"/>
</dbReference>
<proteinExistence type="predicted"/>